<gene>
    <name evidence="3" type="primary">rlpA</name>
    <name evidence="7" type="ORF">SAMN05421863_1006106</name>
</gene>
<dbReference type="GO" id="GO:0000270">
    <property type="term" value="P:peptidoglycan metabolic process"/>
    <property type="evidence" value="ECO:0007669"/>
    <property type="project" value="UniProtKB-UniRule"/>
</dbReference>
<keyword evidence="2 3" id="KW-0961">Cell wall biogenesis/degradation</keyword>
<dbReference type="InterPro" id="IPR034718">
    <property type="entry name" value="RlpA"/>
</dbReference>
<evidence type="ECO:0000256" key="2">
    <source>
        <dbReference type="ARBA" id="ARBA00023316"/>
    </source>
</evidence>
<evidence type="ECO:0000259" key="6">
    <source>
        <dbReference type="Pfam" id="PF03330"/>
    </source>
</evidence>
<sequence>MTIIESRFTLFKTKIIPVYKLYAIKFIKLRRTTINLPLSSTTGILILLFAFLFSGCSIPTKTSTSSLSRSKQNAPYNRPYKVGGKTYYPISSAVGYREKGIASWYGKESGNRTAMGTRFNPQGLTAAHRTLPLPTKVRVTNLRNGRAVDVIVNDRGPFKRNRLIDLSHGAAKKIGLHGLTEVRVEYLENMASNP</sequence>
<evidence type="ECO:0000256" key="5">
    <source>
        <dbReference type="SAM" id="Phobius"/>
    </source>
</evidence>
<keyword evidence="1 3" id="KW-0456">Lyase</keyword>
<dbReference type="STRING" id="44574.AAW31_14895"/>
<feature type="domain" description="RlpA-like protein double-psi beta-barrel" evidence="6">
    <location>
        <begin position="98"/>
        <end position="186"/>
    </location>
</feature>
<reference evidence="8" key="1">
    <citation type="submission" date="2016-10" db="EMBL/GenBank/DDBJ databases">
        <authorList>
            <person name="Varghese N."/>
            <person name="Submissions S."/>
        </authorList>
    </citation>
    <scope>NUCLEOTIDE SEQUENCE [LARGE SCALE GENOMIC DNA]</scope>
    <source>
        <strain evidence="8">Nm44</strain>
    </source>
</reference>
<name>A0A1I4LG28_9PROT</name>
<evidence type="ECO:0000256" key="3">
    <source>
        <dbReference type="HAMAP-Rule" id="MF_02071"/>
    </source>
</evidence>
<dbReference type="PANTHER" id="PTHR34183">
    <property type="entry name" value="ENDOLYTIC PEPTIDOGLYCAN TRANSGLYCOSYLASE RLPA"/>
    <property type="match status" value="1"/>
</dbReference>
<dbReference type="GO" id="GO:0071555">
    <property type="term" value="P:cell wall organization"/>
    <property type="evidence" value="ECO:0007669"/>
    <property type="project" value="UniProtKB-KW"/>
</dbReference>
<dbReference type="InterPro" id="IPR009009">
    <property type="entry name" value="RlpA-like_DPBB"/>
</dbReference>
<evidence type="ECO:0000256" key="4">
    <source>
        <dbReference type="RuleBase" id="RU003495"/>
    </source>
</evidence>
<keyword evidence="5" id="KW-0472">Membrane</keyword>
<keyword evidence="5" id="KW-0812">Transmembrane</keyword>
<dbReference type="EMBL" id="FOUB01000006">
    <property type="protein sequence ID" value="SFL89861.1"/>
    <property type="molecule type" value="Genomic_DNA"/>
</dbReference>
<dbReference type="InterPro" id="IPR036908">
    <property type="entry name" value="RlpA-like_sf"/>
</dbReference>
<keyword evidence="5" id="KW-1133">Transmembrane helix</keyword>
<protein>
    <recommendedName>
        <fullName evidence="3">Endolytic peptidoglycan transglycosylase RlpA</fullName>
        <ecNumber evidence="3">4.2.2.-</ecNumber>
    </recommendedName>
</protein>
<comment type="similarity">
    <text evidence="3 4">Belongs to the RlpA family.</text>
</comment>
<accession>A0A1I4LG28</accession>
<dbReference type="EC" id="4.2.2.-" evidence="3"/>
<proteinExistence type="inferred from homology"/>
<dbReference type="CDD" id="cd22268">
    <property type="entry name" value="DPBB_RlpA-like"/>
    <property type="match status" value="1"/>
</dbReference>
<evidence type="ECO:0000313" key="7">
    <source>
        <dbReference type="EMBL" id="SFL89861.1"/>
    </source>
</evidence>
<dbReference type="Proteomes" id="UP000183287">
    <property type="component" value="Unassembled WGS sequence"/>
</dbReference>
<dbReference type="SUPFAM" id="SSF50685">
    <property type="entry name" value="Barwin-like endoglucanases"/>
    <property type="match status" value="1"/>
</dbReference>
<dbReference type="Gene3D" id="2.40.40.10">
    <property type="entry name" value="RlpA-like domain"/>
    <property type="match status" value="1"/>
</dbReference>
<dbReference type="PANTHER" id="PTHR34183:SF8">
    <property type="entry name" value="ENDOLYTIC PEPTIDOGLYCAN TRANSGLYCOSYLASE RLPA-RELATED"/>
    <property type="match status" value="1"/>
</dbReference>
<organism evidence="7 8">
    <name type="scientific">Nitrosomonas communis</name>
    <dbReference type="NCBI Taxonomy" id="44574"/>
    <lineage>
        <taxon>Bacteria</taxon>
        <taxon>Pseudomonadati</taxon>
        <taxon>Pseudomonadota</taxon>
        <taxon>Betaproteobacteria</taxon>
        <taxon>Nitrosomonadales</taxon>
        <taxon>Nitrosomonadaceae</taxon>
        <taxon>Nitrosomonas</taxon>
    </lineage>
</organism>
<dbReference type="GO" id="GO:0008932">
    <property type="term" value="F:lytic endotransglycosylase activity"/>
    <property type="evidence" value="ECO:0007669"/>
    <property type="project" value="UniProtKB-UniRule"/>
</dbReference>
<comment type="function">
    <text evidence="3">Lytic transglycosylase with a strong preference for naked glycan strands that lack stem peptides.</text>
</comment>
<dbReference type="AlphaFoldDB" id="A0A1I4LG28"/>
<dbReference type="HAMAP" id="MF_02071">
    <property type="entry name" value="RlpA"/>
    <property type="match status" value="1"/>
</dbReference>
<feature type="transmembrane region" description="Helical" evidence="5">
    <location>
        <begin position="34"/>
        <end position="53"/>
    </location>
</feature>
<keyword evidence="7" id="KW-0449">Lipoprotein</keyword>
<evidence type="ECO:0000256" key="1">
    <source>
        <dbReference type="ARBA" id="ARBA00023239"/>
    </source>
</evidence>
<dbReference type="InterPro" id="IPR012997">
    <property type="entry name" value="RplA"/>
</dbReference>
<evidence type="ECO:0000313" key="8">
    <source>
        <dbReference type="Proteomes" id="UP000183287"/>
    </source>
</evidence>
<dbReference type="OrthoDB" id="9779128at2"/>
<dbReference type="NCBIfam" id="TIGR00413">
    <property type="entry name" value="rlpA"/>
    <property type="match status" value="1"/>
</dbReference>
<keyword evidence="8" id="KW-1185">Reference proteome</keyword>
<dbReference type="Pfam" id="PF03330">
    <property type="entry name" value="DPBB_1"/>
    <property type="match status" value="1"/>
</dbReference>